<dbReference type="AlphaFoldDB" id="A0A6C0E8E5"/>
<name>A0A6C0E8E5_9ZZZZ</name>
<organism evidence="1">
    <name type="scientific">viral metagenome</name>
    <dbReference type="NCBI Taxonomy" id="1070528"/>
    <lineage>
        <taxon>unclassified sequences</taxon>
        <taxon>metagenomes</taxon>
        <taxon>organismal metagenomes</taxon>
    </lineage>
</organism>
<evidence type="ECO:0000313" key="1">
    <source>
        <dbReference type="EMBL" id="QHT25078.1"/>
    </source>
</evidence>
<protein>
    <submittedName>
        <fullName evidence="1">Uncharacterized protein</fullName>
    </submittedName>
</protein>
<sequence length="287" mass="33049">MNHSQLLHDLNIVINSQDHNKLTTFLYDNKNYLLDNTQIDNSINHRVIANILNLSLYNHFIDQGNWSNIIAEVNIQYQLQQMLDQPISNPSCRIMCAVIDAFKLCYSMTIPVHTKRILTLLSDHQILMLISHWVLNTQTDIYVLKNKGYLSTDDIKEILNFTLDGTAANLHTTFKNIRFTKGPLQDWFLTLPIIHPNIKMIDIMWCYQGMGWVAKLSECIKADNSRKLLIRMDGGSDWNSVNSNNTFFLNIDPTNFNLVNWSEFLDAAPQILTDQPSFNHPNVISAP</sequence>
<dbReference type="EMBL" id="MN739755">
    <property type="protein sequence ID" value="QHT25078.1"/>
    <property type="molecule type" value="Genomic_DNA"/>
</dbReference>
<accession>A0A6C0E8E5</accession>
<reference evidence="1" key="1">
    <citation type="journal article" date="2020" name="Nature">
        <title>Giant virus diversity and host interactions through global metagenomics.</title>
        <authorList>
            <person name="Schulz F."/>
            <person name="Roux S."/>
            <person name="Paez-Espino D."/>
            <person name="Jungbluth S."/>
            <person name="Walsh D.A."/>
            <person name="Denef V.J."/>
            <person name="McMahon K.D."/>
            <person name="Konstantinidis K.T."/>
            <person name="Eloe-Fadrosh E.A."/>
            <person name="Kyrpides N.C."/>
            <person name="Woyke T."/>
        </authorList>
    </citation>
    <scope>NUCLEOTIDE SEQUENCE</scope>
    <source>
        <strain evidence="1">GVMAG-M-3300023179-150</strain>
    </source>
</reference>
<proteinExistence type="predicted"/>